<keyword evidence="2" id="KW-0175">Coiled coil</keyword>
<evidence type="ECO:0000256" key="3">
    <source>
        <dbReference type="SAM" id="MobiDB-lite"/>
    </source>
</evidence>
<evidence type="ECO:0000256" key="2">
    <source>
        <dbReference type="SAM" id="Coils"/>
    </source>
</evidence>
<evidence type="ECO:0000313" key="5">
    <source>
        <dbReference type="Proteomes" id="UP001374893"/>
    </source>
</evidence>
<dbReference type="SUPFAM" id="SSF48452">
    <property type="entry name" value="TPR-like"/>
    <property type="match status" value="2"/>
</dbReference>
<keyword evidence="1" id="KW-0802">TPR repeat</keyword>
<dbReference type="InterPro" id="IPR019734">
    <property type="entry name" value="TPR_rpt"/>
</dbReference>
<feature type="region of interest" description="Disordered" evidence="3">
    <location>
        <begin position="701"/>
        <end position="724"/>
    </location>
</feature>
<dbReference type="EMBL" id="AP024702">
    <property type="protein sequence ID" value="BCX46287.1"/>
    <property type="molecule type" value="Genomic_DNA"/>
</dbReference>
<keyword evidence="5" id="KW-1185">Reference proteome</keyword>
<dbReference type="SMART" id="SM00028">
    <property type="entry name" value="TPR"/>
    <property type="match status" value="4"/>
</dbReference>
<gene>
    <name evidence="4" type="ORF">HAHE_01950</name>
</gene>
<reference evidence="4 5" key="1">
    <citation type="submission" date="2021-06" db="EMBL/GenBank/DDBJ databases">
        <title>Complete genome of Haloferula helveola possessing various polysaccharide degrading enzymes.</title>
        <authorList>
            <person name="Takami H."/>
            <person name="Huang C."/>
            <person name="Hamasaki K."/>
        </authorList>
    </citation>
    <scope>NUCLEOTIDE SEQUENCE [LARGE SCALE GENOMIC DNA]</scope>
    <source>
        <strain evidence="4 5">CN-1</strain>
    </source>
</reference>
<sequence length="2594" mass="288406">MTSRSRSNPLTMMAIFRVRSVFPLACGALLVAFPERMYAASFEEQRASVSSAVETQPESAMLSLLKAGIDEGRPAQAVTLAEEWLRQNIPQDAVLLYHAGRAAELAGDWKGAAAFHQQFLRKAADPTGPEADDAVIAVHSLLIDRLGDGASAYAFGRTQALHLASNARFRQYDRWFLDEAERRNDREGVALRLLGLVKTKVSDDLLLALYEGDFLWLLNSIRGTRLDMAQDRLSDEFVSHVKELTEGMTFDEELRLLLDWQVSVKAYIMGMLDGEQVEAPLAESKALLARFPGYAERVQTDWAGGSNSPHYRDDPVKYWPDRADEKMSQIRDAIPKLSPLQLTELLKTWRPGYYERGPEILTPDEFRKFAGQNPELFNTQFAPKIPFDWKNTSPADARAMVASFGKNPSPDISMLEAVAAGGEEKNLDNAIDALLGKGLWRLGRGELNGSSADQLWHWAGRPGGNVKRDQLVARSKALIQEIDKQAVSEKTPAPQRLAEFRRLWNDARSNQPTIADVLGRIPPILLVTPEAVIELLRDPSPMAQILARDAIVRGVSDGKGPLSREPAERGLSAGVYSPLFDRLIKRHRDVRTLTDRGMYSPHPLLSAIQGHFAEQLKKNEPDAGLAMIWLNAQFPEDNAASVKLIEELYKSPSWKSMPPKVRYGARMWFGERVMSPEVIAVVQSADADVVCKPLLGLLLPPGVEQPEPDPAADGPKKKKKKNDPATVIQPGLERTVAALRSTIDGLKSSPVRLEVRGLDRLGKVEGDVLKDPQVMALLVEMADSLRIVEVDATVSSHFLAKISEERDPATLLKSAAYVWRDVELNHRALPLVMALTESLLEAQPEAAGAFARAGLETIARHRSGHTWFDRESDIPRLKALRGKAAMKLGLIVIPVPKNHPAYPVYESQADWVTGNDDSAWEKLDEHWEAFIPVHRELSVNYLLWVLQRTLYARDEARQEELVKSLLSWAGEAGTPLTPEERVKVELMYGDIAMQRGQLRQAHEIYVRTQNNEAYAELPIRHQATLKRAGAERIAKDFDAALQTLNELELERIPELWTQIRYARAEIYFDMEEYDDAKDDIDSILAREPNHADAKILLGKVQLKRQKLMEATEVELGSATSQKSLVPGENLKVTLSDPTLAVSGAGTEIEVVVWATSGDKETFFLRQFGDQKTKFRGEVATDLGAPAPGDDVLQVIGDDEVFYAYSERFREKMNNLEEKRGGPIRIASDALLMASARKLLTEAEQRTADMEAVMAEIRHKPSESATAEGAARAAVAARAMSAEARAEDQGFSEAEFQRFIAKVAKPGNPIHVRVIDPDRSRTDGIDELTVSASSTSGDTISRITLKETGTHTGWFEGSVPTTGAQALAFARNSEPGRNPNMVISPKASEYPAWRPVLSENETPEFMVDLNDNVGLGELTITASEPGAKLQRFLVQAGLNSGEFHTVAAYPIDLKEAQDPWKPSVLVMNDADAFHNNDKRDLHEDFRDVIAQVERGWLTQQYHQGYASNVGGVSDAMPAEALESNEWKRQNRHDVSSVIYRFRSYFYEPREVTRRFRVDLGAFTIPKDTHPSIASTPHFMIAVDGRPITDAEGRLEGEINLRAGVHRFEIWGSGWVKNMGFGGRQPKLFTNLDDSGELAECPAEFFDPAEFPEGVLDHRNSPAKVVSGPDGTEFKVNFAEGSRGRVLRLVMLAQEGPVPALNAMILTEPDGTEVLPVKEDFAELNKNDTLEILTGDRISVRYVDDRFATEEKQRLERTLDVSFTDARVEFADMEPRWSNKDGKEMPYYEKLLRFPFDKPLSLAIHDADMDTSIEPDTVMVTLESKAGGSREFEAVETGDSTGTFRLRIVPVEGAPAEPDQFQVGKGGTILATYRDAENDRPGVPYDRIATIEHAAFSEPQLLMSHATVTPFEGEAMRTLVHGFERRDYRDPERERVASERIRERWQIENTMVPSTESPEGGLAAVHGRRLYLELVAPQLALGVASKVMLYAQTESGRKAAAADGAGAADAPFDITVPGTIALTGGLGSTFAHRDEWRTIPENPIYAGGSVASSNEVYFDRFRMSVPLVAGLLPPFGSMTEEEMDELEAQAKNSRSAADALDQMRRIGGLVVQPGEKVHFGFLYTDEQGQERWLTASTTVITHPAFDVMAEDYREPMTSAYVGESLNLRVVDLGGDVSDESDVVTVLLQAKSGAKHRVELRESGPHTGIFKAGYALSYAKANQPEASVDAAGHDVRRDGFPVIYGDTVAARYTDANGVKSEIHMVSISKGADGTIEPFSKQYEDPEIAMRTQFSLAEAYLEMAKRHRRLNEPEAAEIEYSSAKQLLSKAMDQFTDPETRANAEYLLGTLTMEEADATEEGELQETRYRAALSRFLNVTGSYPQTLPASKAQYQIAVLYERLKEPEIAAQEYVKLAYKYPDSEFLATSMARLGTHFLKKAASYEEKAKPLLEQVDNKDAQFEGEAMHKMAVREYIKTAQIFGRLQERFPGNELAGEAGLRAGQAYMRADKEQEAVDAFKRVTDDEAYDGPKVRAQAMYWTGMCYLDLRQQMAAYSIFKRLTYDFPESKWASYARGQLSQDSLLKLENELELERLEAGQ</sequence>
<feature type="repeat" description="TPR" evidence="1">
    <location>
        <begin position="1057"/>
        <end position="1090"/>
    </location>
</feature>
<evidence type="ECO:0000313" key="4">
    <source>
        <dbReference type="EMBL" id="BCX46287.1"/>
    </source>
</evidence>
<name>A0ABM7R8M4_9BACT</name>
<dbReference type="InterPro" id="IPR011990">
    <property type="entry name" value="TPR-like_helical_dom_sf"/>
</dbReference>
<protein>
    <submittedName>
        <fullName evidence="4">Tetratricopeptide repeat-containing protein</fullName>
    </submittedName>
</protein>
<proteinExistence type="predicted"/>
<dbReference type="Pfam" id="PF13174">
    <property type="entry name" value="TPR_6"/>
    <property type="match status" value="2"/>
</dbReference>
<dbReference type="Proteomes" id="UP001374893">
    <property type="component" value="Chromosome"/>
</dbReference>
<feature type="coiled-coil region" evidence="2">
    <location>
        <begin position="1232"/>
        <end position="1259"/>
    </location>
</feature>
<dbReference type="PROSITE" id="PS50005">
    <property type="entry name" value="TPR"/>
    <property type="match status" value="1"/>
</dbReference>
<organism evidence="4 5">
    <name type="scientific">Haloferula helveola</name>
    <dbReference type="NCBI Taxonomy" id="490095"/>
    <lineage>
        <taxon>Bacteria</taxon>
        <taxon>Pseudomonadati</taxon>
        <taxon>Verrucomicrobiota</taxon>
        <taxon>Verrucomicrobiia</taxon>
        <taxon>Verrucomicrobiales</taxon>
        <taxon>Verrucomicrobiaceae</taxon>
        <taxon>Haloferula</taxon>
    </lineage>
</organism>
<dbReference type="Pfam" id="PF13432">
    <property type="entry name" value="TPR_16"/>
    <property type="match status" value="2"/>
</dbReference>
<evidence type="ECO:0000256" key="1">
    <source>
        <dbReference type="PROSITE-ProRule" id="PRU00339"/>
    </source>
</evidence>
<accession>A0ABM7R8M4</accession>
<dbReference type="Gene3D" id="1.25.40.10">
    <property type="entry name" value="Tetratricopeptide repeat domain"/>
    <property type="match status" value="3"/>
</dbReference>